<protein>
    <submittedName>
        <fullName evidence="1">Uncharacterized protein</fullName>
    </submittedName>
</protein>
<evidence type="ECO:0000313" key="1">
    <source>
        <dbReference type="EMBL" id="KKN77909.1"/>
    </source>
</evidence>
<name>A0A0F9TF85_9ZZZZ</name>
<proteinExistence type="predicted"/>
<accession>A0A0F9TF85</accession>
<gene>
    <name evidence="1" type="ORF">LCGC14_0354740</name>
</gene>
<dbReference type="EMBL" id="LAZR01000271">
    <property type="protein sequence ID" value="KKN77909.1"/>
    <property type="molecule type" value="Genomic_DNA"/>
</dbReference>
<reference evidence="1" key="1">
    <citation type="journal article" date="2015" name="Nature">
        <title>Complex archaea that bridge the gap between prokaryotes and eukaryotes.</title>
        <authorList>
            <person name="Spang A."/>
            <person name="Saw J.H."/>
            <person name="Jorgensen S.L."/>
            <person name="Zaremba-Niedzwiedzka K."/>
            <person name="Martijn J."/>
            <person name="Lind A.E."/>
            <person name="van Eijk R."/>
            <person name="Schleper C."/>
            <person name="Guy L."/>
            <person name="Ettema T.J."/>
        </authorList>
    </citation>
    <scope>NUCLEOTIDE SEQUENCE</scope>
</reference>
<dbReference type="AlphaFoldDB" id="A0A0F9TF85"/>
<comment type="caution">
    <text evidence="1">The sequence shown here is derived from an EMBL/GenBank/DDBJ whole genome shotgun (WGS) entry which is preliminary data.</text>
</comment>
<sequence length="36" mass="3795">MDGLGFDPSAVEAVGWTGCFRILSRPSPAATMKGLR</sequence>
<organism evidence="1">
    <name type="scientific">marine sediment metagenome</name>
    <dbReference type="NCBI Taxonomy" id="412755"/>
    <lineage>
        <taxon>unclassified sequences</taxon>
        <taxon>metagenomes</taxon>
        <taxon>ecological metagenomes</taxon>
    </lineage>
</organism>